<evidence type="ECO:0000259" key="4">
    <source>
        <dbReference type="PROSITE" id="PS51635"/>
    </source>
</evidence>
<dbReference type="InterPro" id="IPR016035">
    <property type="entry name" value="Acyl_Trfase/lysoPLipase"/>
</dbReference>
<dbReference type="PANTHER" id="PTHR12406">
    <property type="entry name" value="CALCIUM-INDEPENDENT PHOSPHOLIPASE A2 IPLA2 -RELATED"/>
    <property type="match status" value="1"/>
</dbReference>
<keyword evidence="3" id="KW-0732">Signal</keyword>
<dbReference type="AlphaFoldDB" id="A0A9W7GP28"/>
<evidence type="ECO:0000256" key="1">
    <source>
        <dbReference type="ARBA" id="ARBA00023098"/>
    </source>
</evidence>
<organism evidence="5 6">
    <name type="scientific">Triparma columacea</name>
    <dbReference type="NCBI Taxonomy" id="722753"/>
    <lineage>
        <taxon>Eukaryota</taxon>
        <taxon>Sar</taxon>
        <taxon>Stramenopiles</taxon>
        <taxon>Ochrophyta</taxon>
        <taxon>Bolidophyceae</taxon>
        <taxon>Parmales</taxon>
        <taxon>Triparmaceae</taxon>
        <taxon>Triparma</taxon>
    </lineage>
</organism>
<keyword evidence="2" id="KW-0378">Hydrolase</keyword>
<feature type="chain" id="PRO_5040821248" description="PNPLA domain-containing protein" evidence="3">
    <location>
        <begin position="20"/>
        <end position="266"/>
    </location>
</feature>
<evidence type="ECO:0000256" key="2">
    <source>
        <dbReference type="PROSITE-ProRule" id="PRU01161"/>
    </source>
</evidence>
<evidence type="ECO:0000313" key="6">
    <source>
        <dbReference type="Proteomes" id="UP001165065"/>
    </source>
</evidence>
<keyword evidence="1 2" id="KW-0443">Lipid metabolism</keyword>
<sequence>MNFCILLLLCVPLAVRTLSIPPSTKLPNLAIPGGGIYYYHLAGQLKHLRETYPIFEPAPSSPPRYTLHGASAGALAATLWSYDVSIEDATTEAIRLSDEIDLWNRKLGLYGIWGPIIRSWLDTLLPPSSTFIPPTNLNLLLTPATYKHLTDSSLSRYKVSSFGTKEELIDANMASVHLPLFLDNSLTSEFRSKRYIDGSFMSSSQDYGSPETTTFLDYEGDEKLKQTRGGFVKLISRDGVWDLIELGYQYAKLKSSRGSFRTFESL</sequence>
<dbReference type="Proteomes" id="UP001165065">
    <property type="component" value="Unassembled WGS sequence"/>
</dbReference>
<keyword evidence="6" id="KW-1185">Reference proteome</keyword>
<dbReference type="InterPro" id="IPR002641">
    <property type="entry name" value="PNPLA_dom"/>
</dbReference>
<dbReference type="GO" id="GO:0004806">
    <property type="term" value="F:triacylglycerol lipase activity"/>
    <property type="evidence" value="ECO:0007669"/>
    <property type="project" value="TreeGrafter"/>
</dbReference>
<feature type="active site" description="Proton acceptor" evidence="2">
    <location>
        <position position="197"/>
    </location>
</feature>
<comment type="caution">
    <text evidence="2">Lacks conserved residue(s) required for the propagation of feature annotation.</text>
</comment>
<evidence type="ECO:0000256" key="3">
    <source>
        <dbReference type="SAM" id="SignalP"/>
    </source>
</evidence>
<dbReference type="GO" id="GO:0005737">
    <property type="term" value="C:cytoplasm"/>
    <property type="evidence" value="ECO:0007669"/>
    <property type="project" value="TreeGrafter"/>
</dbReference>
<accession>A0A9W7GP28</accession>
<dbReference type="Pfam" id="PF01734">
    <property type="entry name" value="Patatin"/>
    <property type="match status" value="1"/>
</dbReference>
<dbReference type="GO" id="GO:0019433">
    <property type="term" value="P:triglyceride catabolic process"/>
    <property type="evidence" value="ECO:0007669"/>
    <property type="project" value="TreeGrafter"/>
</dbReference>
<feature type="signal peptide" evidence="3">
    <location>
        <begin position="1"/>
        <end position="19"/>
    </location>
</feature>
<dbReference type="GO" id="GO:0055088">
    <property type="term" value="P:lipid homeostasis"/>
    <property type="evidence" value="ECO:0007669"/>
    <property type="project" value="TreeGrafter"/>
</dbReference>
<dbReference type="GO" id="GO:0005811">
    <property type="term" value="C:lipid droplet"/>
    <property type="evidence" value="ECO:0007669"/>
    <property type="project" value="TreeGrafter"/>
</dbReference>
<dbReference type="OrthoDB" id="197155at2759"/>
<comment type="caution">
    <text evidence="5">The sequence shown here is derived from an EMBL/GenBank/DDBJ whole genome shotgun (WGS) entry which is preliminary data.</text>
</comment>
<evidence type="ECO:0000313" key="5">
    <source>
        <dbReference type="EMBL" id="GMI48038.1"/>
    </source>
</evidence>
<dbReference type="PROSITE" id="PS51635">
    <property type="entry name" value="PNPLA"/>
    <property type="match status" value="1"/>
</dbReference>
<feature type="short sequence motif" description="GXSXG" evidence="2">
    <location>
        <begin position="69"/>
        <end position="73"/>
    </location>
</feature>
<dbReference type="GO" id="GO:0016020">
    <property type="term" value="C:membrane"/>
    <property type="evidence" value="ECO:0007669"/>
    <property type="project" value="TreeGrafter"/>
</dbReference>
<keyword evidence="2" id="KW-0442">Lipid degradation</keyword>
<dbReference type="EMBL" id="BRYA01000371">
    <property type="protein sequence ID" value="GMI48038.1"/>
    <property type="molecule type" value="Genomic_DNA"/>
</dbReference>
<protein>
    <recommendedName>
        <fullName evidence="4">PNPLA domain-containing protein</fullName>
    </recommendedName>
</protein>
<dbReference type="PANTHER" id="PTHR12406:SF45">
    <property type="entry name" value="PATATIN"/>
    <property type="match status" value="1"/>
</dbReference>
<feature type="active site" description="Nucleophile" evidence="2">
    <location>
        <position position="71"/>
    </location>
</feature>
<proteinExistence type="predicted"/>
<name>A0A9W7GP28_9STRA</name>
<dbReference type="InterPro" id="IPR033562">
    <property type="entry name" value="PLPL"/>
</dbReference>
<feature type="domain" description="PNPLA" evidence="4">
    <location>
        <begin position="29"/>
        <end position="212"/>
    </location>
</feature>
<dbReference type="SUPFAM" id="SSF52151">
    <property type="entry name" value="FabD/lysophospholipase-like"/>
    <property type="match status" value="1"/>
</dbReference>
<gene>
    <name evidence="5" type="ORF">TrCOL_g4812</name>
</gene>
<reference evidence="6" key="1">
    <citation type="journal article" date="2023" name="Commun. Biol.">
        <title>Genome analysis of Parmales, the sister group of diatoms, reveals the evolutionary specialization of diatoms from phago-mixotrophs to photoautotrophs.</title>
        <authorList>
            <person name="Ban H."/>
            <person name="Sato S."/>
            <person name="Yoshikawa S."/>
            <person name="Yamada K."/>
            <person name="Nakamura Y."/>
            <person name="Ichinomiya M."/>
            <person name="Sato N."/>
            <person name="Blanc-Mathieu R."/>
            <person name="Endo H."/>
            <person name="Kuwata A."/>
            <person name="Ogata H."/>
        </authorList>
    </citation>
    <scope>NUCLEOTIDE SEQUENCE [LARGE SCALE GENOMIC DNA]</scope>
</reference>